<proteinExistence type="predicted"/>
<dbReference type="Pfam" id="PF00717">
    <property type="entry name" value="Peptidase_S24"/>
    <property type="match status" value="1"/>
</dbReference>
<organism evidence="5 6">
    <name type="scientific">Entomobacter blattae</name>
    <dbReference type="NCBI Taxonomy" id="2762277"/>
    <lineage>
        <taxon>Bacteria</taxon>
        <taxon>Pseudomonadati</taxon>
        <taxon>Pseudomonadota</taxon>
        <taxon>Alphaproteobacteria</taxon>
        <taxon>Acetobacterales</taxon>
        <taxon>Acetobacteraceae</taxon>
        <taxon>Entomobacter</taxon>
    </lineage>
</organism>
<dbReference type="PANTHER" id="PTHR40661">
    <property type="match status" value="1"/>
</dbReference>
<evidence type="ECO:0000313" key="5">
    <source>
        <dbReference type="EMBL" id="QNT78398.1"/>
    </source>
</evidence>
<dbReference type="KEGG" id="ebla:JGUZn3_11720"/>
<keyword evidence="2" id="KW-0238">DNA-binding</keyword>
<evidence type="ECO:0000313" key="6">
    <source>
        <dbReference type="Proteomes" id="UP000516349"/>
    </source>
</evidence>
<dbReference type="Proteomes" id="UP000516349">
    <property type="component" value="Chromosome"/>
</dbReference>
<dbReference type="InterPro" id="IPR039418">
    <property type="entry name" value="LexA-like"/>
</dbReference>
<dbReference type="EMBL" id="CP060244">
    <property type="protein sequence ID" value="QNT78398.1"/>
    <property type="molecule type" value="Genomic_DNA"/>
</dbReference>
<accession>A0A7H1NRI8</accession>
<dbReference type="RefSeq" id="WP_203412675.1">
    <property type="nucleotide sequence ID" value="NZ_CP060244.1"/>
</dbReference>
<protein>
    <recommendedName>
        <fullName evidence="4">HTH cro/C1-type domain-containing protein</fullName>
    </recommendedName>
</protein>
<dbReference type="InterPro" id="IPR010982">
    <property type="entry name" value="Lambda_DNA-bd_dom_sf"/>
</dbReference>
<feature type="domain" description="HTH cro/C1-type" evidence="4">
    <location>
        <begin position="13"/>
        <end position="67"/>
    </location>
</feature>
<dbReference type="Gene3D" id="2.10.109.10">
    <property type="entry name" value="Umud Fragment, subunit A"/>
    <property type="match status" value="1"/>
</dbReference>
<dbReference type="Gene3D" id="1.10.260.40">
    <property type="entry name" value="lambda repressor-like DNA-binding domains"/>
    <property type="match status" value="1"/>
</dbReference>
<keyword evidence="3" id="KW-0804">Transcription</keyword>
<reference evidence="5 6" key="1">
    <citation type="submission" date="2020-08" db="EMBL/GenBank/DDBJ databases">
        <title>Complete genome sequence of Entomobacter blattae G55GP.</title>
        <authorList>
            <person name="Poehlein A."/>
            <person name="Guzman J."/>
            <person name="Daniel R."/>
            <person name="Vilcinskas A."/>
        </authorList>
    </citation>
    <scope>NUCLEOTIDE SEQUENCE [LARGE SCALE GENOMIC DNA]</scope>
    <source>
        <strain evidence="5 6">G55GP</strain>
    </source>
</reference>
<name>A0A7H1NRI8_9PROT</name>
<dbReference type="GO" id="GO:0003677">
    <property type="term" value="F:DNA binding"/>
    <property type="evidence" value="ECO:0007669"/>
    <property type="project" value="UniProtKB-KW"/>
</dbReference>
<dbReference type="SMART" id="SM00530">
    <property type="entry name" value="HTH_XRE"/>
    <property type="match status" value="1"/>
</dbReference>
<dbReference type="CDD" id="cd06529">
    <property type="entry name" value="S24_LexA-like"/>
    <property type="match status" value="1"/>
</dbReference>
<evidence type="ECO:0000259" key="4">
    <source>
        <dbReference type="PROSITE" id="PS50943"/>
    </source>
</evidence>
<keyword evidence="1" id="KW-0805">Transcription regulation</keyword>
<dbReference type="PROSITE" id="PS50943">
    <property type="entry name" value="HTH_CROC1"/>
    <property type="match status" value="1"/>
</dbReference>
<dbReference type="CDD" id="cd00093">
    <property type="entry name" value="HTH_XRE"/>
    <property type="match status" value="1"/>
</dbReference>
<dbReference type="AlphaFoldDB" id="A0A7H1NRI8"/>
<dbReference type="Pfam" id="PF01381">
    <property type="entry name" value="HTH_3"/>
    <property type="match status" value="1"/>
</dbReference>
<dbReference type="InterPro" id="IPR036286">
    <property type="entry name" value="LexA/Signal_pep-like_sf"/>
</dbReference>
<gene>
    <name evidence="5" type="ORF">JGUZn3_11720</name>
</gene>
<keyword evidence="6" id="KW-1185">Reference proteome</keyword>
<dbReference type="InterPro" id="IPR001387">
    <property type="entry name" value="Cro/C1-type_HTH"/>
</dbReference>
<dbReference type="SUPFAM" id="SSF47413">
    <property type="entry name" value="lambda repressor-like DNA-binding domains"/>
    <property type="match status" value="1"/>
</dbReference>
<evidence type="ECO:0000256" key="1">
    <source>
        <dbReference type="ARBA" id="ARBA00023015"/>
    </source>
</evidence>
<evidence type="ECO:0000256" key="3">
    <source>
        <dbReference type="ARBA" id="ARBA00023163"/>
    </source>
</evidence>
<dbReference type="PANTHER" id="PTHR40661:SF3">
    <property type="entry name" value="FELS-1 PROPHAGE TRANSCRIPTIONAL REGULATOR"/>
    <property type="match status" value="1"/>
</dbReference>
<evidence type="ECO:0000256" key="2">
    <source>
        <dbReference type="ARBA" id="ARBA00023125"/>
    </source>
</evidence>
<dbReference type="InterPro" id="IPR015927">
    <property type="entry name" value="Peptidase_S24_S26A/B/C"/>
</dbReference>
<sequence>MNKTDNSSPSQRLEKAMIAAGLNDPQLASALNTTKQTIFKLRHGKTSLSSHWAKRISAVLNVSPSYLMGIDQPTTTKESISQGTESALIPEYDCSLKNINTSNWVIPLEYIKSFTNSSSLIILKVEGDSMEPDYYSGEKVLVDLSKNIPSPPGIYAIWDGYTVILKRLEIILSSDPTVVKISSINPAYSSYNKKLDEITIKGRVIGKWVWK</sequence>
<dbReference type="SUPFAM" id="SSF51306">
    <property type="entry name" value="LexA/Signal peptidase"/>
    <property type="match status" value="1"/>
</dbReference>